<evidence type="ECO:0000313" key="10">
    <source>
        <dbReference type="VGNC" id="VGNC:100069"/>
    </source>
</evidence>
<evidence type="ECO:0000256" key="1">
    <source>
        <dbReference type="ARBA" id="ARBA00004606"/>
    </source>
</evidence>
<dbReference type="SMART" id="SM00034">
    <property type="entry name" value="CLECT"/>
    <property type="match status" value="1"/>
</dbReference>
<protein>
    <submittedName>
        <fullName evidence="8">Killer cell lectin like receptor F2</fullName>
    </submittedName>
</protein>
<evidence type="ECO:0000259" key="7">
    <source>
        <dbReference type="PROSITE" id="PS50041"/>
    </source>
</evidence>
<dbReference type="Proteomes" id="UP000006718">
    <property type="component" value="Chromosome 11"/>
</dbReference>
<keyword evidence="5 6" id="KW-0472">Membrane</keyword>
<dbReference type="AlphaFoldDB" id="A0A1D5QU51"/>
<dbReference type="FunCoup" id="A0A1D5QU51">
    <property type="interactions" value="41"/>
</dbReference>
<dbReference type="InterPro" id="IPR016187">
    <property type="entry name" value="CTDL_fold"/>
</dbReference>
<comment type="subcellular location">
    <subcellularLocation>
        <location evidence="1">Membrane</location>
        <topology evidence="1">Single-pass type II membrane protein</topology>
    </subcellularLocation>
</comment>
<dbReference type="SMR" id="A0A1D5QU51"/>
<keyword evidence="4" id="KW-0735">Signal-anchor</keyword>
<evidence type="ECO:0000313" key="8">
    <source>
        <dbReference type="Ensembl" id="ENSMMUP00000051581.2"/>
    </source>
</evidence>
<dbReference type="GeneTree" id="ENSGT00940000163993"/>
<dbReference type="VGNC" id="VGNC:100069">
    <property type="gene designation" value="KLRF2"/>
</dbReference>
<dbReference type="ExpressionAtlas" id="A0A1D5QU51">
    <property type="expression patterns" value="baseline"/>
</dbReference>
<keyword evidence="3" id="KW-0430">Lectin</keyword>
<sequence>METVITLRCLIKPGKLHITLEEISHSQYHQMTENFSLYPQYYCLLLIFGCIGILIFIMTVIGLKFWHKKMDFSQNVNISSLSALFSPTPSSKTLPDSWKYTGHNYLCPNDWLLNQGKCYWFSTSFKTWKESQRDCTELQAHLLVIQNVDELEFIQNSLKPGHFGWIGLYVTFRGNLRMWIDEHFLVPELFSVIGPTDDRSCAVITGKWVYSEDCSSTFKGICQRDAILTRNRTSVV</sequence>
<proteinExistence type="predicted"/>
<reference evidence="9" key="1">
    <citation type="journal article" date="2007" name="Science">
        <title>Evolutionary and biomedical insights from the rhesus macaque genome.</title>
        <authorList>
            <person name="Gibbs R.A."/>
            <person name="Rogers J."/>
            <person name="Katze M.G."/>
            <person name="Bumgarner R."/>
            <person name="Weinstock G.M."/>
            <person name="Mardis E.R."/>
            <person name="Remington K.A."/>
            <person name="Strausberg R.L."/>
            <person name="Venter J.C."/>
            <person name="Wilson R.K."/>
            <person name="Batzer M.A."/>
            <person name="Bustamante C.D."/>
            <person name="Eichler E.E."/>
            <person name="Hahn M.W."/>
            <person name="Hardison R.C."/>
            <person name="Makova K.D."/>
            <person name="Miller W."/>
            <person name="Milosavljevic A."/>
            <person name="Palermo R.E."/>
            <person name="Siepel A."/>
            <person name="Sikela J.M."/>
            <person name="Attaway T."/>
            <person name="Bell S."/>
            <person name="Bernard K.E."/>
            <person name="Buhay C.J."/>
            <person name="Chandrabose M.N."/>
            <person name="Dao M."/>
            <person name="Davis C."/>
            <person name="Delehaunty K.D."/>
            <person name="Ding Y."/>
            <person name="Dinh H.H."/>
            <person name="Dugan-Rocha S."/>
            <person name="Fulton L.A."/>
            <person name="Gabisi R.A."/>
            <person name="Garner T.T."/>
            <person name="Godfrey J."/>
            <person name="Hawes A.C."/>
            <person name="Hernandez J."/>
            <person name="Hines S."/>
            <person name="Holder M."/>
            <person name="Hume J."/>
            <person name="Jhangiani S.N."/>
            <person name="Joshi V."/>
            <person name="Khan Z.M."/>
            <person name="Kirkness E.F."/>
            <person name="Cree A."/>
            <person name="Fowler R.G."/>
            <person name="Lee S."/>
            <person name="Lewis L.R."/>
            <person name="Li Z."/>
            <person name="Liu Y.-S."/>
            <person name="Moore S.M."/>
            <person name="Muzny D."/>
            <person name="Nazareth L.V."/>
            <person name="Ngo D.N."/>
            <person name="Okwuonu G.O."/>
            <person name="Pai G."/>
            <person name="Parker D."/>
            <person name="Paul H.A."/>
            <person name="Pfannkoch C."/>
            <person name="Pohl C.S."/>
            <person name="Rogers Y.-H.C."/>
            <person name="Ruiz S.J."/>
            <person name="Sabo A."/>
            <person name="Santibanez J."/>
            <person name="Schneider B.W."/>
            <person name="Smith S.M."/>
            <person name="Sodergren E."/>
            <person name="Svatek A.F."/>
            <person name="Utterback T.R."/>
            <person name="Vattathil S."/>
            <person name="Warren W."/>
            <person name="White C.S."/>
            <person name="Chinwalla A.T."/>
            <person name="Feng Y."/>
            <person name="Halpern A.L."/>
            <person name="Hillier L.W."/>
            <person name="Huang X."/>
            <person name="Minx P."/>
            <person name="Nelson J.O."/>
            <person name="Pepin K.H."/>
            <person name="Qin X."/>
            <person name="Sutton G.G."/>
            <person name="Venter E."/>
            <person name="Walenz B.P."/>
            <person name="Wallis J.W."/>
            <person name="Worley K.C."/>
            <person name="Yang S.-P."/>
            <person name="Jones S.M."/>
            <person name="Marra M.A."/>
            <person name="Rocchi M."/>
            <person name="Schein J.E."/>
            <person name="Baertsch R."/>
            <person name="Clarke L."/>
            <person name="Csuros M."/>
            <person name="Glasscock J."/>
            <person name="Harris R.A."/>
            <person name="Havlak P."/>
            <person name="Jackson A.R."/>
            <person name="Jiang H."/>
            <person name="Liu Y."/>
            <person name="Messina D.N."/>
            <person name="Shen Y."/>
            <person name="Song H.X.-Z."/>
            <person name="Wylie T."/>
            <person name="Zhang L."/>
            <person name="Birney E."/>
            <person name="Han K."/>
            <person name="Konkel M.K."/>
            <person name="Lee J."/>
            <person name="Smit A.F.A."/>
            <person name="Ullmer B."/>
            <person name="Wang H."/>
            <person name="Xing J."/>
            <person name="Burhans R."/>
            <person name="Cheng Z."/>
            <person name="Karro J.E."/>
            <person name="Ma J."/>
            <person name="Raney B."/>
            <person name="She X."/>
            <person name="Cox M.J."/>
            <person name="Demuth J.P."/>
            <person name="Dumas L.J."/>
            <person name="Han S.-G."/>
            <person name="Hopkins J."/>
            <person name="Karimpour-Fard A."/>
            <person name="Kim Y.H."/>
            <person name="Pollack J.R."/>
            <person name="Vinar T."/>
            <person name="Addo-Quaye C."/>
            <person name="Degenhardt J."/>
            <person name="Denby A."/>
            <person name="Hubisz M.J."/>
            <person name="Indap A."/>
            <person name="Kosiol C."/>
            <person name="Lahn B.T."/>
            <person name="Lawson H.A."/>
            <person name="Marklein A."/>
            <person name="Nielsen R."/>
            <person name="Vallender E.J."/>
            <person name="Clark A.G."/>
            <person name="Ferguson B."/>
            <person name="Hernandez R.D."/>
            <person name="Hirani K."/>
            <person name="Kehrer-Sawatzki H."/>
            <person name="Kolb J."/>
            <person name="Patil S."/>
            <person name="Pu L.-L."/>
            <person name="Ren Y."/>
            <person name="Smith D.G."/>
            <person name="Wheeler D.A."/>
            <person name="Schenck I."/>
            <person name="Ball E.V."/>
            <person name="Chen R."/>
            <person name="Cooper D.N."/>
            <person name="Giardine B."/>
            <person name="Hsu F."/>
            <person name="Kent W.J."/>
            <person name="Lesk A."/>
            <person name="Nelson D.L."/>
            <person name="O'brien W.E."/>
            <person name="Pruefer K."/>
            <person name="Stenson P.D."/>
            <person name="Wallace J.C."/>
            <person name="Ke H."/>
            <person name="Liu X.-M."/>
            <person name="Wang P."/>
            <person name="Xiang A.P."/>
            <person name="Yang F."/>
            <person name="Barber G.P."/>
            <person name="Haussler D."/>
            <person name="Karolchik D."/>
            <person name="Kern A.D."/>
            <person name="Kuhn R.M."/>
            <person name="Smith K.E."/>
            <person name="Zwieg A.S."/>
        </authorList>
    </citation>
    <scope>NUCLEOTIDE SEQUENCE [LARGE SCALE GENOMIC DNA]</scope>
    <source>
        <strain evidence="9">17573</strain>
    </source>
</reference>
<dbReference type="PROSITE" id="PS50041">
    <property type="entry name" value="C_TYPE_LECTIN_2"/>
    <property type="match status" value="1"/>
</dbReference>
<dbReference type="VEuPathDB" id="HostDB:ENSMMUG00000041703"/>
<feature type="domain" description="C-type lectin" evidence="7">
    <location>
        <begin position="114"/>
        <end position="223"/>
    </location>
</feature>
<keyword evidence="2 6" id="KW-0812">Transmembrane</keyword>
<dbReference type="Pfam" id="PF00059">
    <property type="entry name" value="Lectin_C"/>
    <property type="match status" value="1"/>
</dbReference>
<dbReference type="GO" id="GO:0030246">
    <property type="term" value="F:carbohydrate binding"/>
    <property type="evidence" value="ECO:0007669"/>
    <property type="project" value="UniProtKB-KW"/>
</dbReference>
<organism evidence="8 9">
    <name type="scientific">Macaca mulatta</name>
    <name type="common">Rhesus macaque</name>
    <dbReference type="NCBI Taxonomy" id="9544"/>
    <lineage>
        <taxon>Eukaryota</taxon>
        <taxon>Metazoa</taxon>
        <taxon>Chordata</taxon>
        <taxon>Craniata</taxon>
        <taxon>Vertebrata</taxon>
        <taxon>Euteleostomi</taxon>
        <taxon>Mammalia</taxon>
        <taxon>Eutheria</taxon>
        <taxon>Euarchontoglires</taxon>
        <taxon>Primates</taxon>
        <taxon>Haplorrhini</taxon>
        <taxon>Catarrhini</taxon>
        <taxon>Cercopithecidae</taxon>
        <taxon>Cercopithecinae</taxon>
        <taxon>Macaca</taxon>
    </lineage>
</organism>
<evidence type="ECO:0000256" key="5">
    <source>
        <dbReference type="ARBA" id="ARBA00023136"/>
    </source>
</evidence>
<accession>A0A1D5QU51</accession>
<dbReference type="PANTHER" id="PTHR46746:SF6">
    <property type="entry name" value="KILLER CELL LECTIN-LIKE RECEPTOR SUBFAMILY F MEMBER 2"/>
    <property type="match status" value="1"/>
</dbReference>
<reference evidence="8" key="4">
    <citation type="submission" date="2025-09" db="UniProtKB">
        <authorList>
            <consortium name="Ensembl"/>
        </authorList>
    </citation>
    <scope>IDENTIFICATION</scope>
    <source>
        <strain evidence="8">17573</strain>
    </source>
</reference>
<dbReference type="InterPro" id="IPR016186">
    <property type="entry name" value="C-type_lectin-like/link_sf"/>
</dbReference>
<name>A0A1D5QU51_MACMU</name>
<dbReference type="InParanoid" id="A0A1D5QU51"/>
<evidence type="ECO:0000256" key="2">
    <source>
        <dbReference type="ARBA" id="ARBA00022692"/>
    </source>
</evidence>
<dbReference type="Bgee" id="ENSMMUG00000041703">
    <property type="expression patterns" value="Expressed in spleen and 3 other cell types or tissues"/>
</dbReference>
<dbReference type="CDD" id="cd03593">
    <property type="entry name" value="CLECT_NK_receptors_like"/>
    <property type="match status" value="1"/>
</dbReference>
<keyword evidence="6" id="KW-1133">Transmembrane helix</keyword>
<dbReference type="GO" id="GO:0005886">
    <property type="term" value="C:plasma membrane"/>
    <property type="evidence" value="ECO:0007669"/>
    <property type="project" value="Ensembl"/>
</dbReference>
<dbReference type="PANTHER" id="PTHR46746">
    <property type="entry name" value="KILLER CELL LECTIN-LIKE RECEPTOR SUBFAMILY F MEMBER 2"/>
    <property type="match status" value="1"/>
</dbReference>
<dbReference type="Gene3D" id="3.10.100.10">
    <property type="entry name" value="Mannose-Binding Protein A, subunit A"/>
    <property type="match status" value="1"/>
</dbReference>
<evidence type="ECO:0000313" key="9">
    <source>
        <dbReference type="Proteomes" id="UP000006718"/>
    </source>
</evidence>
<dbReference type="InterPro" id="IPR051379">
    <property type="entry name" value="C-type_Lectin_Receptor_IMM"/>
</dbReference>
<feature type="transmembrane region" description="Helical" evidence="6">
    <location>
        <begin position="39"/>
        <end position="63"/>
    </location>
</feature>
<dbReference type="InterPro" id="IPR001304">
    <property type="entry name" value="C-type_lectin-like"/>
</dbReference>
<reference evidence="8" key="2">
    <citation type="submission" date="2019-01" db="EMBL/GenBank/DDBJ databases">
        <authorList>
            <person name="Graves T."/>
            <person name="Eichler E.E."/>
            <person name="Wilson R.K."/>
        </authorList>
    </citation>
    <scope>NUCLEOTIDE SEQUENCE [LARGE SCALE GENOMIC DNA]</scope>
    <source>
        <strain evidence="8">17573</strain>
    </source>
</reference>
<dbReference type="GO" id="GO:0042803">
    <property type="term" value="F:protein homodimerization activity"/>
    <property type="evidence" value="ECO:0007669"/>
    <property type="project" value="Ensembl"/>
</dbReference>
<evidence type="ECO:0000256" key="6">
    <source>
        <dbReference type="SAM" id="Phobius"/>
    </source>
</evidence>
<keyword evidence="9" id="KW-1185">Reference proteome</keyword>
<dbReference type="InterPro" id="IPR033992">
    <property type="entry name" value="NKR-like_CTLD"/>
</dbReference>
<reference evidence="8" key="3">
    <citation type="submission" date="2025-08" db="UniProtKB">
        <authorList>
            <consortium name="Ensembl"/>
        </authorList>
    </citation>
    <scope>IDENTIFICATION</scope>
    <source>
        <strain evidence="8">17573</strain>
    </source>
</reference>
<dbReference type="STRING" id="9544.ENSMMUP00000051581"/>
<dbReference type="Ensembl" id="ENSMMUT00000077591.2">
    <property type="protein sequence ID" value="ENSMMUP00000051581.2"/>
    <property type="gene ID" value="ENSMMUG00000041703.2"/>
</dbReference>
<dbReference type="FunFam" id="3.10.100.10:FF:000102">
    <property type="entry name" value="Killer cell lectin-like receptor subfamily F member 2"/>
    <property type="match status" value="1"/>
</dbReference>
<gene>
    <name evidence="8 10" type="primary">KLRF2</name>
</gene>
<dbReference type="SUPFAM" id="SSF56436">
    <property type="entry name" value="C-type lectin-like"/>
    <property type="match status" value="1"/>
</dbReference>
<evidence type="ECO:0000256" key="4">
    <source>
        <dbReference type="ARBA" id="ARBA00022968"/>
    </source>
</evidence>
<evidence type="ECO:0000256" key="3">
    <source>
        <dbReference type="ARBA" id="ARBA00022734"/>
    </source>
</evidence>